<dbReference type="Pfam" id="PF01226">
    <property type="entry name" value="Form_Nir_trans"/>
    <property type="match status" value="1"/>
</dbReference>
<dbReference type="PANTHER" id="PTHR30520:SF6">
    <property type="entry name" value="FORMATE_NITRATE FAMILY TRANSPORTER (EUROFUNG)"/>
    <property type="match status" value="1"/>
</dbReference>
<dbReference type="Proteomes" id="UP000053557">
    <property type="component" value="Unassembled WGS sequence"/>
</dbReference>
<reference evidence="8 9" key="1">
    <citation type="submission" date="2015-12" db="EMBL/GenBank/DDBJ databases">
        <title>Draft genome sequence of Acidibacillus ferrooxidans ITV001, isolated from a chalcopyrite acid mine drainage site in Brazil.</title>
        <authorList>
            <person name="Dall'Agnol H."/>
            <person name="Nancucheo I."/>
            <person name="Johnson B."/>
            <person name="Oliveira R."/>
            <person name="Leite L."/>
            <person name="Pylro V."/>
            <person name="Nunes G.L."/>
            <person name="Tzotzos G."/>
            <person name="Fernandes G.R."/>
            <person name="Dutra J."/>
            <person name="Orellana S.C."/>
            <person name="Oliveira G."/>
        </authorList>
    </citation>
    <scope>NUCLEOTIDE SEQUENCE [LARGE SCALE GENOMIC DNA]</scope>
    <source>
        <strain evidence="9">ITV01</strain>
    </source>
</reference>
<protein>
    <recommendedName>
        <fullName evidence="10">Formate/nitrite transporter</fullName>
    </recommendedName>
</protein>
<evidence type="ECO:0000256" key="1">
    <source>
        <dbReference type="ARBA" id="ARBA00004141"/>
    </source>
</evidence>
<keyword evidence="2" id="KW-0813">Transport</keyword>
<name>A0A117SXV2_9BACL</name>
<sequence>MHPRGGSELENFRSPAEIAALAVESGVAKAKLSIGKMLVLGFLAGAFIALGFLFDLRVTATIPKAWGDGFRFLIGGAVFPVGLMLVVIAGAELLTGNMMTLPIAFHARRVRLGAVIKNWIFVTIGNFFGSIFISYMAIEAHLLTTGDWKKWTIGVAVAKVSLPYWSTIISAIGCNWLVTLAVWLALGAKDVIGKIFGIWFPIFAFVAIGFQHVVANMFIIPTAIWLGGPITWGQAITELSGAFIGNAIGGWLFVASAYAYTYINKTASQSEGKTGTISST</sequence>
<keyword evidence="5 7" id="KW-0472">Membrane</keyword>
<evidence type="ECO:0008006" key="10">
    <source>
        <dbReference type="Google" id="ProtNLM"/>
    </source>
</evidence>
<evidence type="ECO:0000313" key="8">
    <source>
        <dbReference type="EMBL" id="KUO96033.1"/>
    </source>
</evidence>
<comment type="caution">
    <text evidence="8">The sequence shown here is derived from an EMBL/GenBank/DDBJ whole genome shotgun (WGS) entry which is preliminary data.</text>
</comment>
<dbReference type="GO" id="GO:0015499">
    <property type="term" value="F:formate transmembrane transporter activity"/>
    <property type="evidence" value="ECO:0007669"/>
    <property type="project" value="TreeGrafter"/>
</dbReference>
<keyword evidence="3 7" id="KW-0812">Transmembrane</keyword>
<feature type="transmembrane region" description="Helical" evidence="7">
    <location>
        <begin position="72"/>
        <end position="94"/>
    </location>
</feature>
<feature type="transmembrane region" description="Helical" evidence="7">
    <location>
        <begin position="240"/>
        <end position="263"/>
    </location>
</feature>
<dbReference type="Gene3D" id="1.20.1080.10">
    <property type="entry name" value="Glycerol uptake facilitator protein"/>
    <property type="match status" value="1"/>
</dbReference>
<keyword evidence="4 7" id="KW-1133">Transmembrane helix</keyword>
<dbReference type="EMBL" id="LPVJ01000030">
    <property type="protein sequence ID" value="KUO96033.1"/>
    <property type="molecule type" value="Genomic_DNA"/>
</dbReference>
<accession>A0A117SXV2</accession>
<organism evidence="8 9">
    <name type="scientific">Ferroacidibacillus organovorans</name>
    <dbReference type="NCBI Taxonomy" id="1765683"/>
    <lineage>
        <taxon>Bacteria</taxon>
        <taxon>Bacillati</taxon>
        <taxon>Bacillota</taxon>
        <taxon>Bacilli</taxon>
        <taxon>Bacillales</taxon>
        <taxon>Alicyclobacillaceae</taxon>
        <taxon>Ferroacidibacillus</taxon>
    </lineage>
</organism>
<dbReference type="InterPro" id="IPR023271">
    <property type="entry name" value="Aquaporin-like"/>
</dbReference>
<dbReference type="InterPro" id="IPR000292">
    <property type="entry name" value="For/NO2_transpt"/>
</dbReference>
<gene>
    <name evidence="8" type="ORF">ATW55_02515</name>
</gene>
<feature type="transmembrane region" description="Helical" evidence="7">
    <location>
        <begin position="115"/>
        <end position="138"/>
    </location>
</feature>
<comment type="subcellular location">
    <subcellularLocation>
        <location evidence="1">Membrane</location>
        <topology evidence="1">Multi-pass membrane protein</topology>
    </subcellularLocation>
</comment>
<evidence type="ECO:0000256" key="7">
    <source>
        <dbReference type="SAM" id="Phobius"/>
    </source>
</evidence>
<feature type="transmembrane region" description="Helical" evidence="7">
    <location>
        <begin position="164"/>
        <end position="186"/>
    </location>
</feature>
<dbReference type="PANTHER" id="PTHR30520">
    <property type="entry name" value="FORMATE TRANSPORTER-RELATED"/>
    <property type="match status" value="1"/>
</dbReference>
<evidence type="ECO:0000256" key="2">
    <source>
        <dbReference type="ARBA" id="ARBA00022448"/>
    </source>
</evidence>
<evidence type="ECO:0000256" key="6">
    <source>
        <dbReference type="ARBA" id="ARBA00049660"/>
    </source>
</evidence>
<evidence type="ECO:0000313" key="9">
    <source>
        <dbReference type="Proteomes" id="UP000053557"/>
    </source>
</evidence>
<proteinExistence type="inferred from homology"/>
<keyword evidence="9" id="KW-1185">Reference proteome</keyword>
<evidence type="ECO:0000256" key="4">
    <source>
        <dbReference type="ARBA" id="ARBA00022989"/>
    </source>
</evidence>
<evidence type="ECO:0000256" key="3">
    <source>
        <dbReference type="ARBA" id="ARBA00022692"/>
    </source>
</evidence>
<feature type="transmembrane region" description="Helical" evidence="7">
    <location>
        <begin position="198"/>
        <end position="220"/>
    </location>
</feature>
<comment type="similarity">
    <text evidence="6">Belongs to the FNT transporter (TC 1.A.16) family.</text>
</comment>
<feature type="transmembrane region" description="Helical" evidence="7">
    <location>
        <begin position="38"/>
        <end position="60"/>
    </location>
</feature>
<dbReference type="FunFam" id="1.20.1080.10:FF:000011">
    <property type="entry name" value="Formate family transporter"/>
    <property type="match status" value="1"/>
</dbReference>
<dbReference type="AlphaFoldDB" id="A0A117SXV2"/>
<evidence type="ECO:0000256" key="5">
    <source>
        <dbReference type="ARBA" id="ARBA00023136"/>
    </source>
</evidence>
<dbReference type="GO" id="GO:0005886">
    <property type="term" value="C:plasma membrane"/>
    <property type="evidence" value="ECO:0007669"/>
    <property type="project" value="TreeGrafter"/>
</dbReference>